<evidence type="ECO:0000256" key="7">
    <source>
        <dbReference type="SAM" id="Phobius"/>
    </source>
</evidence>
<keyword evidence="3" id="KW-0813">Transport</keyword>
<dbReference type="GO" id="GO:0005789">
    <property type="term" value="C:endoplasmic reticulum membrane"/>
    <property type="evidence" value="ECO:0007669"/>
    <property type="project" value="TreeGrafter"/>
</dbReference>
<dbReference type="Pfam" id="PF08449">
    <property type="entry name" value="UAA"/>
    <property type="match status" value="1"/>
</dbReference>
<dbReference type="EMBL" id="UXUI01011647">
    <property type="protein sequence ID" value="VDD96403.1"/>
    <property type="molecule type" value="Genomic_DNA"/>
</dbReference>
<sequence length="176" mass="19935">MADKAIAGTLTGCVGCMLQIEMLSKSSPGCVNLMTFSTFLFISFVGLVQQSKFFTVIPRNRVPLRKYIFIVLLFFLVNVGNNLSLNFDVSVPVFIMFRSGTLIANLLLGWLLRNRVYSHGKIFSIFLVTFGIITFLVADRKERQPEINTAYFPHLKNIELPFPPLLVGMSNRLCFR</sequence>
<evidence type="ECO:0000256" key="2">
    <source>
        <dbReference type="ARBA" id="ARBA00010694"/>
    </source>
</evidence>
<keyword evidence="5 7" id="KW-1133">Transmembrane helix</keyword>
<feature type="transmembrane region" description="Helical" evidence="7">
    <location>
        <begin position="91"/>
        <end position="110"/>
    </location>
</feature>
<name>A0A0N4VLV8_ENTVE</name>
<dbReference type="GO" id="GO:0005462">
    <property type="term" value="F:UDP-N-acetylglucosamine transmembrane transporter activity"/>
    <property type="evidence" value="ECO:0007669"/>
    <property type="project" value="TreeGrafter"/>
</dbReference>
<dbReference type="WBParaSite" id="EVEC_0001189401-mRNA-1">
    <property type="protein sequence ID" value="EVEC_0001189401-mRNA-1"/>
    <property type="gene ID" value="EVEC_0001189401"/>
</dbReference>
<accession>A0A0N4VLV8</accession>
<keyword evidence="4 7" id="KW-0812">Transmembrane</keyword>
<dbReference type="OrthoDB" id="999962at2759"/>
<gene>
    <name evidence="8" type="ORF">EVEC_LOCUS11154</name>
</gene>
<keyword evidence="9" id="KW-1185">Reference proteome</keyword>
<evidence type="ECO:0000256" key="4">
    <source>
        <dbReference type="ARBA" id="ARBA00022692"/>
    </source>
</evidence>
<evidence type="ECO:0000313" key="9">
    <source>
        <dbReference type="Proteomes" id="UP000274131"/>
    </source>
</evidence>
<dbReference type="GO" id="GO:0005464">
    <property type="term" value="F:UDP-xylose transmembrane transporter activity"/>
    <property type="evidence" value="ECO:0007669"/>
    <property type="project" value="TreeGrafter"/>
</dbReference>
<feature type="transmembrane region" description="Helical" evidence="7">
    <location>
        <begin position="122"/>
        <end position="138"/>
    </location>
</feature>
<keyword evidence="6 7" id="KW-0472">Membrane</keyword>
<dbReference type="PANTHER" id="PTHR10778:SF16">
    <property type="entry name" value="UAA TRANSPORTER"/>
    <property type="match status" value="1"/>
</dbReference>
<organism evidence="10">
    <name type="scientific">Enterobius vermicularis</name>
    <name type="common">Human pinworm</name>
    <dbReference type="NCBI Taxonomy" id="51028"/>
    <lineage>
        <taxon>Eukaryota</taxon>
        <taxon>Metazoa</taxon>
        <taxon>Ecdysozoa</taxon>
        <taxon>Nematoda</taxon>
        <taxon>Chromadorea</taxon>
        <taxon>Rhabditida</taxon>
        <taxon>Spirurina</taxon>
        <taxon>Oxyuridomorpha</taxon>
        <taxon>Oxyuroidea</taxon>
        <taxon>Oxyuridae</taxon>
        <taxon>Enterobius</taxon>
    </lineage>
</organism>
<evidence type="ECO:0000313" key="8">
    <source>
        <dbReference type="EMBL" id="VDD96403.1"/>
    </source>
</evidence>
<feature type="transmembrane region" description="Helical" evidence="7">
    <location>
        <begin position="68"/>
        <end position="85"/>
    </location>
</feature>
<evidence type="ECO:0000256" key="3">
    <source>
        <dbReference type="ARBA" id="ARBA00022448"/>
    </source>
</evidence>
<reference evidence="8 9" key="2">
    <citation type="submission" date="2018-10" db="EMBL/GenBank/DDBJ databases">
        <authorList>
            <consortium name="Pathogen Informatics"/>
        </authorList>
    </citation>
    <scope>NUCLEOTIDE SEQUENCE [LARGE SCALE GENOMIC DNA]</scope>
</reference>
<dbReference type="AlphaFoldDB" id="A0A0N4VLV8"/>
<evidence type="ECO:0000256" key="5">
    <source>
        <dbReference type="ARBA" id="ARBA00022989"/>
    </source>
</evidence>
<dbReference type="PANTHER" id="PTHR10778">
    <property type="entry name" value="SOLUTE CARRIER FAMILY 35 MEMBER B"/>
    <property type="match status" value="1"/>
</dbReference>
<dbReference type="InterPro" id="IPR013657">
    <property type="entry name" value="SCL35B1-4/HUT1"/>
</dbReference>
<evidence type="ECO:0000313" key="10">
    <source>
        <dbReference type="WBParaSite" id="EVEC_0001189401-mRNA-1"/>
    </source>
</evidence>
<dbReference type="STRING" id="51028.A0A0N4VLV8"/>
<protein>
    <submittedName>
        <fullName evidence="10">EamA domain-containing protein</fullName>
    </submittedName>
</protein>
<comment type="similarity">
    <text evidence="2">Belongs to the nucleotide-sugar transporter family. SLC35B subfamily.</text>
</comment>
<dbReference type="GO" id="GO:0000139">
    <property type="term" value="C:Golgi membrane"/>
    <property type="evidence" value="ECO:0007669"/>
    <property type="project" value="TreeGrafter"/>
</dbReference>
<dbReference type="Proteomes" id="UP000274131">
    <property type="component" value="Unassembled WGS sequence"/>
</dbReference>
<reference evidence="10" key="1">
    <citation type="submission" date="2017-02" db="UniProtKB">
        <authorList>
            <consortium name="WormBaseParasite"/>
        </authorList>
    </citation>
    <scope>IDENTIFICATION</scope>
</reference>
<feature type="transmembrane region" description="Helical" evidence="7">
    <location>
        <begin position="31"/>
        <end position="48"/>
    </location>
</feature>
<comment type="subcellular location">
    <subcellularLocation>
        <location evidence="1">Membrane</location>
        <topology evidence="1">Multi-pass membrane protein</topology>
    </subcellularLocation>
</comment>
<evidence type="ECO:0000256" key="6">
    <source>
        <dbReference type="ARBA" id="ARBA00023136"/>
    </source>
</evidence>
<evidence type="ECO:0000256" key="1">
    <source>
        <dbReference type="ARBA" id="ARBA00004141"/>
    </source>
</evidence>
<proteinExistence type="inferred from homology"/>